<sequence length="486" mass="54566">MDFEIIWHDRCVKERKSNPHPLWRPSMNCELSWTQLLTRRAMMLAGIAACAAGTEMSVEYYLWPSVANTLAMHQFDSAGWSQTMQSAVAWHSIMPVALWSAVMVAAAVLFVPLMISPRCVACKVARAARSSGSSHSSLGLLAVGVVVLATVGCRPFDRPEFEEIDTSETGFLIPLEGETDQQVTFESESYLAKRKVAAKRVQVPHRWVPTGRMYYDGEWLDTVRLIKVDRSPVTREWTADVNSGTKNANEAIWIESKDSVGFSVGFNCTAFIEEEDTARFLYMYRSRSLADMMDSEVRARIQSVAAEAAARYDLDELRSRKQEMVDDVREDVIPFFKERGITITTVGMFGGFTYQNPKIQEAIDETFVAQQKKVVNMALFDAQQKENERIELEAEGQANMARTVAEGEADAIRKLAEATREAKSDPLFVQLKQLEVEHDRIEKWNGEYPSYLFQMGGGSDSPNLLLELPAQSAHTELGKSISSTQH</sequence>
<organism evidence="3 4">
    <name type="scientific">Blastopirellula marina</name>
    <dbReference type="NCBI Taxonomy" id="124"/>
    <lineage>
        <taxon>Bacteria</taxon>
        <taxon>Pseudomonadati</taxon>
        <taxon>Planctomycetota</taxon>
        <taxon>Planctomycetia</taxon>
        <taxon>Pirellulales</taxon>
        <taxon>Pirellulaceae</taxon>
        <taxon>Blastopirellula</taxon>
    </lineage>
</organism>
<evidence type="ECO:0000313" key="4">
    <source>
        <dbReference type="Proteomes" id="UP000238322"/>
    </source>
</evidence>
<feature type="transmembrane region" description="Helical" evidence="1">
    <location>
        <begin position="96"/>
        <end position="115"/>
    </location>
</feature>
<reference evidence="3 4" key="1">
    <citation type="submission" date="2018-02" db="EMBL/GenBank/DDBJ databases">
        <title>Comparative genomes isolates from brazilian mangrove.</title>
        <authorList>
            <person name="Araujo J.E."/>
            <person name="Taketani R.G."/>
            <person name="Silva M.C.P."/>
            <person name="Loureco M.V."/>
            <person name="Andreote F.D."/>
        </authorList>
    </citation>
    <scope>NUCLEOTIDE SEQUENCE [LARGE SCALE GENOMIC DNA]</scope>
    <source>
        <strain evidence="3 4">Hex-1 MGV</strain>
    </source>
</reference>
<evidence type="ECO:0000259" key="2">
    <source>
        <dbReference type="Pfam" id="PF01145"/>
    </source>
</evidence>
<accession>A0A2S8FZW7</accession>
<dbReference type="InterPro" id="IPR001107">
    <property type="entry name" value="Band_7"/>
</dbReference>
<evidence type="ECO:0000313" key="3">
    <source>
        <dbReference type="EMBL" id="PQO37742.1"/>
    </source>
</evidence>
<gene>
    <name evidence="3" type="ORF">C5Y83_07305</name>
</gene>
<protein>
    <recommendedName>
        <fullName evidence="2">Band 7 domain-containing protein</fullName>
    </recommendedName>
</protein>
<dbReference type="AlphaFoldDB" id="A0A2S8FZW7"/>
<feature type="transmembrane region" description="Helical" evidence="1">
    <location>
        <begin position="136"/>
        <end position="152"/>
    </location>
</feature>
<comment type="caution">
    <text evidence="3">The sequence shown here is derived from an EMBL/GenBank/DDBJ whole genome shotgun (WGS) entry which is preliminary data.</text>
</comment>
<feature type="domain" description="Band 7" evidence="2">
    <location>
        <begin position="255"/>
        <end position="386"/>
    </location>
</feature>
<proteinExistence type="predicted"/>
<dbReference type="Pfam" id="PF01145">
    <property type="entry name" value="Band_7"/>
    <property type="match status" value="1"/>
</dbReference>
<keyword evidence="1" id="KW-0812">Transmembrane</keyword>
<evidence type="ECO:0000256" key="1">
    <source>
        <dbReference type="SAM" id="Phobius"/>
    </source>
</evidence>
<name>A0A2S8FZW7_9BACT</name>
<dbReference type="EMBL" id="PUHY01000005">
    <property type="protein sequence ID" value="PQO37742.1"/>
    <property type="molecule type" value="Genomic_DNA"/>
</dbReference>
<feature type="transmembrane region" description="Helical" evidence="1">
    <location>
        <begin position="41"/>
        <end position="63"/>
    </location>
</feature>
<keyword evidence="1" id="KW-0472">Membrane</keyword>
<keyword evidence="1" id="KW-1133">Transmembrane helix</keyword>
<dbReference type="Proteomes" id="UP000238322">
    <property type="component" value="Unassembled WGS sequence"/>
</dbReference>